<accession>H6NLR0</accession>
<evidence type="ECO:0008006" key="6">
    <source>
        <dbReference type="Google" id="ProtNLM"/>
    </source>
</evidence>
<dbReference type="PANTHER" id="PTHR47572:SF5">
    <property type="entry name" value="BLR2277 PROTEIN"/>
    <property type="match status" value="1"/>
</dbReference>
<dbReference type="STRING" id="1116391.PM3016_4891"/>
<dbReference type="InterPro" id="IPR013658">
    <property type="entry name" value="SGL"/>
</dbReference>
<feature type="domain" description="SMP-30/Gluconolactonase/LRE-like region" evidence="3">
    <location>
        <begin position="173"/>
        <end position="394"/>
    </location>
</feature>
<dbReference type="Gene3D" id="2.120.10.30">
    <property type="entry name" value="TolB, C-terminal domain"/>
    <property type="match status" value="1"/>
</dbReference>
<keyword evidence="5" id="KW-1185">Reference proteome</keyword>
<dbReference type="SUPFAM" id="SSF63829">
    <property type="entry name" value="Calcium-dependent phosphotriesterase"/>
    <property type="match status" value="1"/>
</dbReference>
<dbReference type="EMBL" id="CP003235">
    <property type="protein sequence ID" value="AFC31625.1"/>
    <property type="molecule type" value="Genomic_DNA"/>
</dbReference>
<dbReference type="PROSITE" id="PS51257">
    <property type="entry name" value="PROKAR_LIPOPROTEIN"/>
    <property type="match status" value="1"/>
</dbReference>
<feature type="domain" description="Copper amine oxidase-like N-terminal" evidence="2">
    <location>
        <begin position="41"/>
        <end position="143"/>
    </location>
</feature>
<name>H6NLR0_9BACL</name>
<evidence type="ECO:0000313" key="4">
    <source>
        <dbReference type="EMBL" id="AFC31625.1"/>
    </source>
</evidence>
<evidence type="ECO:0000256" key="1">
    <source>
        <dbReference type="SAM" id="SignalP"/>
    </source>
</evidence>
<gene>
    <name evidence="4" type="ORF">PM3016_4891</name>
</gene>
<dbReference type="InterPro" id="IPR011042">
    <property type="entry name" value="6-blade_b-propeller_TolB-like"/>
</dbReference>
<evidence type="ECO:0000313" key="5">
    <source>
        <dbReference type="Proteomes" id="UP000007523"/>
    </source>
</evidence>
<dbReference type="Pfam" id="PF08450">
    <property type="entry name" value="SGL"/>
    <property type="match status" value="1"/>
</dbReference>
<feature type="chain" id="PRO_5039132262" description="Copper amine oxidase-like N-terminal domain-containing protein" evidence="1">
    <location>
        <begin position="29"/>
        <end position="457"/>
    </location>
</feature>
<keyword evidence="1" id="KW-0732">Signal</keyword>
<evidence type="ECO:0000259" key="2">
    <source>
        <dbReference type="Pfam" id="PF07833"/>
    </source>
</evidence>
<dbReference type="Pfam" id="PF07833">
    <property type="entry name" value="Cu_amine_oxidN1"/>
    <property type="match status" value="1"/>
</dbReference>
<dbReference type="InterPro" id="IPR036582">
    <property type="entry name" value="Mao_N_sf"/>
</dbReference>
<dbReference type="HOGENOM" id="CLU_602486_0_0_9"/>
<dbReference type="SUPFAM" id="SSF55383">
    <property type="entry name" value="Copper amine oxidase, domain N"/>
    <property type="match status" value="1"/>
</dbReference>
<dbReference type="KEGG" id="pmq:PM3016_4891"/>
<protein>
    <recommendedName>
        <fullName evidence="6">Copper amine oxidase-like N-terminal domain-containing protein</fullName>
    </recommendedName>
</protein>
<organism evidence="4 5">
    <name type="scientific">Paenibacillus mucilaginosus 3016</name>
    <dbReference type="NCBI Taxonomy" id="1116391"/>
    <lineage>
        <taxon>Bacteria</taxon>
        <taxon>Bacillati</taxon>
        <taxon>Bacillota</taxon>
        <taxon>Bacilli</taxon>
        <taxon>Bacillales</taxon>
        <taxon>Paenibacillaceae</taxon>
        <taxon>Paenibacillus</taxon>
    </lineage>
</organism>
<proteinExistence type="predicted"/>
<reference evidence="4 5" key="1">
    <citation type="journal article" date="2012" name="J. Bacteriol.">
        <title>Complete Genome Sequence of Paenibacillus mucilaginosus 3016, a Bacterium Functional as Microbial Fertilizer.</title>
        <authorList>
            <person name="Ma M."/>
            <person name="Wang Z."/>
            <person name="Li L."/>
            <person name="Jiang X."/>
            <person name="Guan D."/>
            <person name="Cao F."/>
            <person name="Chen H."/>
            <person name="Wang X."/>
            <person name="Shen D."/>
            <person name="Du B."/>
            <person name="Li J."/>
        </authorList>
    </citation>
    <scope>NUCLEOTIDE SEQUENCE [LARGE SCALE GENOMIC DNA]</scope>
    <source>
        <strain evidence="4 5">3016</strain>
    </source>
</reference>
<dbReference type="InterPro" id="IPR012854">
    <property type="entry name" value="Cu_amine_oxidase-like_N"/>
</dbReference>
<dbReference type="Proteomes" id="UP000007523">
    <property type="component" value="Chromosome"/>
</dbReference>
<feature type="signal peptide" evidence="1">
    <location>
        <begin position="1"/>
        <end position="28"/>
    </location>
</feature>
<evidence type="ECO:0000259" key="3">
    <source>
        <dbReference type="Pfam" id="PF08450"/>
    </source>
</evidence>
<dbReference type="PANTHER" id="PTHR47572">
    <property type="entry name" value="LIPOPROTEIN-RELATED"/>
    <property type="match status" value="1"/>
</dbReference>
<sequence>MRLMRKSMVISLTAALACLGPLVPAASAAEPVPSNLSVKWDGEPAALANNAFLLDHILYSPYQPAASAMGAEAKWDAASKTLRLHKGTVEVELTAEPSAVEGAEPDGAPLLVIGENAYVPVRFVYERFGYKVGYDQTTRTVLITSEGMADADRHEAAILTDLDPDKATGMRIEGITGDAQGRLYTVDMDSKRLFRILPETGKAEVLTVLPRPATGMTFGPDGALYMASGGGQGVEGVILRVPADVLQGGAFDASKVETFASGTNGANGLVFDGSDRLFVSGGVTGNVYGITPEGKSTVWSSGLKAEREEQKITVNGLAFDKEGRLTIANTSSGEIWKAPVNSADGSIGTPELFAKSPLLYGADGIAFGPDGVLYVCANERNAIVKVTPNGEVSELAANTNEGPLEFPASVHVMGGALYISNFDLPRGTNMPNEPGIGSSIAKIGLQGTEAGGTHSHR</sequence>
<dbReference type="InterPro" id="IPR051262">
    <property type="entry name" value="SMP-30/CGR1_Lactonase"/>
</dbReference>
<dbReference type="AlphaFoldDB" id="H6NLR0"/>